<dbReference type="Proteomes" id="UP000783287">
    <property type="component" value="Unassembled WGS sequence"/>
</dbReference>
<feature type="region of interest" description="Disordered" evidence="1">
    <location>
        <begin position="1"/>
        <end position="94"/>
    </location>
</feature>
<comment type="caution">
    <text evidence="2">The sequence shown here is derived from an EMBL/GenBank/DDBJ whole genome shotgun (WGS) entry which is preliminary data.</text>
</comment>
<name>A0A955L4U3_9BACT</name>
<dbReference type="EMBL" id="JAGQLK010000025">
    <property type="protein sequence ID" value="MCA9383080.1"/>
    <property type="molecule type" value="Genomic_DNA"/>
</dbReference>
<feature type="compositionally biased region" description="Acidic residues" evidence="1">
    <location>
        <begin position="43"/>
        <end position="55"/>
    </location>
</feature>
<sequence>MSDDNFLDDAVKSFVGDDDDDNSSDDSFYSDDVQAAALADNNMDPDEMEEHEDEIPVTSGDMEIGDLDNDPELSQGSEESADEESTPAGDNVVG</sequence>
<protein>
    <submittedName>
        <fullName evidence="2">Uncharacterized protein</fullName>
    </submittedName>
</protein>
<evidence type="ECO:0000313" key="2">
    <source>
        <dbReference type="EMBL" id="MCA9383080.1"/>
    </source>
</evidence>
<evidence type="ECO:0000313" key="3">
    <source>
        <dbReference type="Proteomes" id="UP000783287"/>
    </source>
</evidence>
<proteinExistence type="predicted"/>
<reference evidence="2" key="1">
    <citation type="submission" date="2020-04" db="EMBL/GenBank/DDBJ databases">
        <authorList>
            <person name="Zhang T."/>
        </authorList>
    </citation>
    <scope>NUCLEOTIDE SEQUENCE</scope>
    <source>
        <strain evidence="2">HKST-UBA14</strain>
    </source>
</reference>
<reference evidence="2" key="2">
    <citation type="journal article" date="2021" name="Microbiome">
        <title>Successional dynamics and alternative stable states in a saline activated sludge microbial community over 9 years.</title>
        <authorList>
            <person name="Wang Y."/>
            <person name="Ye J."/>
            <person name="Ju F."/>
            <person name="Liu L."/>
            <person name="Boyd J.A."/>
            <person name="Deng Y."/>
            <person name="Parks D.H."/>
            <person name="Jiang X."/>
            <person name="Yin X."/>
            <person name="Woodcroft B.J."/>
            <person name="Tyson G.W."/>
            <person name="Hugenholtz P."/>
            <person name="Polz M.F."/>
            <person name="Zhang T."/>
        </authorList>
    </citation>
    <scope>NUCLEOTIDE SEQUENCE</scope>
    <source>
        <strain evidence="2">HKST-UBA14</strain>
    </source>
</reference>
<organism evidence="2 3">
    <name type="scientific">Candidatus Dojkabacteria bacterium</name>
    <dbReference type="NCBI Taxonomy" id="2099670"/>
    <lineage>
        <taxon>Bacteria</taxon>
        <taxon>Candidatus Dojkabacteria</taxon>
    </lineage>
</organism>
<gene>
    <name evidence="2" type="ORF">KC909_01825</name>
</gene>
<evidence type="ECO:0000256" key="1">
    <source>
        <dbReference type="SAM" id="MobiDB-lite"/>
    </source>
</evidence>
<dbReference type="AlphaFoldDB" id="A0A955L4U3"/>
<accession>A0A955L4U3</accession>